<feature type="transmembrane region" description="Helical" evidence="6">
    <location>
        <begin position="380"/>
        <end position="402"/>
    </location>
</feature>
<dbReference type="Gene3D" id="1.20.1250.20">
    <property type="entry name" value="MFS general substrate transporter like domains"/>
    <property type="match status" value="1"/>
</dbReference>
<dbReference type="InterPro" id="IPR036259">
    <property type="entry name" value="MFS_trans_sf"/>
</dbReference>
<evidence type="ECO:0000256" key="6">
    <source>
        <dbReference type="SAM" id="Phobius"/>
    </source>
</evidence>
<dbReference type="GO" id="GO:0022857">
    <property type="term" value="F:transmembrane transporter activity"/>
    <property type="evidence" value="ECO:0007669"/>
    <property type="project" value="InterPro"/>
</dbReference>
<evidence type="ECO:0000256" key="5">
    <source>
        <dbReference type="ARBA" id="ARBA00023136"/>
    </source>
</evidence>
<evidence type="ECO:0000256" key="2">
    <source>
        <dbReference type="ARBA" id="ARBA00022448"/>
    </source>
</evidence>
<evidence type="ECO:0000313" key="7">
    <source>
        <dbReference type="EMBL" id="OCK75651.1"/>
    </source>
</evidence>
<name>A0A8E2E1J5_9PEZI</name>
<gene>
    <name evidence="7" type="ORF">K432DRAFT_419657</name>
</gene>
<dbReference type="PANTHER" id="PTHR43791:SF3">
    <property type="entry name" value="MAJOR FACILITATOR SUPERFAMILY (MFS) PROFILE DOMAIN-CONTAINING PROTEIN"/>
    <property type="match status" value="1"/>
</dbReference>
<sequence length="508" mass="56958">MAPNIPAPGTSIEKERAVEEQESVFAEKAQIQLSQMPEGEIADERRRAEAKIIRKVDLRLIPILGLLYSVSGLDRVNLASAHVSGMNVDLRFDIGHRYSIALLVFFITYFLFELPSTLSLRAVGPKLQLNFFWFRLGCCVARDGFARGWRMIVVCRMLMGVFEAGFFPCCVVLLSSWYQRYKVQQRIALWYMVNLFVLGFGNILAYVLVKLNGTHGIEGCVEGALTIGVTLIGLFLILLFPDQMLASGKRHGFTQQELQVVLDRVERDRGDTLPEKLTAAKIRTCCLNWELWVYGLMFMCCAAPVYAFAYFIQIILETMGFKTAVVLLLCARPYLLSMIWVYVVACSADRSHMRMPCIAVNAAITVTGLLLTAFCKNNGVRYLGVFLGVSGANANLPTIIAFQSNNVRSNTRRSVGGAIQIMFSAVGGIYASCTFMQAEYPYCRTGIWCSVATQLLMLLLVALMWWHLKRQNKVDDEGMVIQDDPKLDTRIEILEHRLLVVSANTLLG</sequence>
<comment type="subcellular location">
    <subcellularLocation>
        <location evidence="1">Membrane</location>
        <topology evidence="1">Multi-pass membrane protein</topology>
    </subcellularLocation>
</comment>
<proteinExistence type="predicted"/>
<evidence type="ECO:0000256" key="3">
    <source>
        <dbReference type="ARBA" id="ARBA00022692"/>
    </source>
</evidence>
<dbReference type="AlphaFoldDB" id="A0A8E2E1J5"/>
<dbReference type="OrthoDB" id="3639251at2759"/>
<dbReference type="Proteomes" id="UP000250266">
    <property type="component" value="Unassembled WGS sequence"/>
</dbReference>
<keyword evidence="4 6" id="KW-1133">Transmembrane helix</keyword>
<dbReference type="SUPFAM" id="SSF103473">
    <property type="entry name" value="MFS general substrate transporter"/>
    <property type="match status" value="1"/>
</dbReference>
<keyword evidence="5 6" id="KW-0472">Membrane</keyword>
<organism evidence="7 8">
    <name type="scientific">Lepidopterella palustris CBS 459.81</name>
    <dbReference type="NCBI Taxonomy" id="1314670"/>
    <lineage>
        <taxon>Eukaryota</taxon>
        <taxon>Fungi</taxon>
        <taxon>Dikarya</taxon>
        <taxon>Ascomycota</taxon>
        <taxon>Pezizomycotina</taxon>
        <taxon>Dothideomycetes</taxon>
        <taxon>Pleosporomycetidae</taxon>
        <taxon>Mytilinidiales</taxon>
        <taxon>Argynnaceae</taxon>
        <taxon>Lepidopterella</taxon>
    </lineage>
</organism>
<dbReference type="EMBL" id="KV745290">
    <property type="protein sequence ID" value="OCK75651.1"/>
    <property type="molecule type" value="Genomic_DNA"/>
</dbReference>
<feature type="transmembrane region" description="Helical" evidence="6">
    <location>
        <begin position="414"/>
        <end position="433"/>
    </location>
</feature>
<feature type="transmembrane region" description="Helical" evidence="6">
    <location>
        <begin position="291"/>
        <end position="312"/>
    </location>
</feature>
<evidence type="ECO:0000256" key="4">
    <source>
        <dbReference type="ARBA" id="ARBA00022989"/>
    </source>
</evidence>
<feature type="transmembrane region" description="Helical" evidence="6">
    <location>
        <begin position="151"/>
        <end position="175"/>
    </location>
</feature>
<feature type="transmembrane region" description="Helical" evidence="6">
    <location>
        <begin position="324"/>
        <end position="345"/>
    </location>
</feature>
<evidence type="ECO:0000256" key="1">
    <source>
        <dbReference type="ARBA" id="ARBA00004141"/>
    </source>
</evidence>
<feature type="transmembrane region" description="Helical" evidence="6">
    <location>
        <begin position="221"/>
        <end position="240"/>
    </location>
</feature>
<evidence type="ECO:0000313" key="8">
    <source>
        <dbReference type="Proteomes" id="UP000250266"/>
    </source>
</evidence>
<dbReference type="PANTHER" id="PTHR43791">
    <property type="entry name" value="PERMEASE-RELATED"/>
    <property type="match status" value="1"/>
</dbReference>
<dbReference type="Pfam" id="PF07690">
    <property type="entry name" value="MFS_1"/>
    <property type="match status" value="1"/>
</dbReference>
<protein>
    <submittedName>
        <fullName evidence="7">MFS general substrate transporter</fullName>
    </submittedName>
</protein>
<keyword evidence="2" id="KW-0813">Transport</keyword>
<reference evidence="7 8" key="1">
    <citation type="journal article" date="2016" name="Nat. Commun.">
        <title>Ectomycorrhizal ecology is imprinted in the genome of the dominant symbiotic fungus Cenococcum geophilum.</title>
        <authorList>
            <consortium name="DOE Joint Genome Institute"/>
            <person name="Peter M."/>
            <person name="Kohler A."/>
            <person name="Ohm R.A."/>
            <person name="Kuo A."/>
            <person name="Krutzmann J."/>
            <person name="Morin E."/>
            <person name="Arend M."/>
            <person name="Barry K.W."/>
            <person name="Binder M."/>
            <person name="Choi C."/>
            <person name="Clum A."/>
            <person name="Copeland A."/>
            <person name="Grisel N."/>
            <person name="Haridas S."/>
            <person name="Kipfer T."/>
            <person name="LaButti K."/>
            <person name="Lindquist E."/>
            <person name="Lipzen A."/>
            <person name="Maire R."/>
            <person name="Meier B."/>
            <person name="Mihaltcheva S."/>
            <person name="Molinier V."/>
            <person name="Murat C."/>
            <person name="Poggeler S."/>
            <person name="Quandt C.A."/>
            <person name="Sperisen C."/>
            <person name="Tritt A."/>
            <person name="Tisserant E."/>
            <person name="Crous P.W."/>
            <person name="Henrissat B."/>
            <person name="Nehls U."/>
            <person name="Egli S."/>
            <person name="Spatafora J.W."/>
            <person name="Grigoriev I.V."/>
            <person name="Martin F.M."/>
        </authorList>
    </citation>
    <scope>NUCLEOTIDE SEQUENCE [LARGE SCALE GENOMIC DNA]</scope>
    <source>
        <strain evidence="7 8">CBS 459.81</strain>
    </source>
</reference>
<keyword evidence="3 6" id="KW-0812">Transmembrane</keyword>
<accession>A0A8E2E1J5</accession>
<dbReference type="GO" id="GO:0016020">
    <property type="term" value="C:membrane"/>
    <property type="evidence" value="ECO:0007669"/>
    <property type="project" value="UniProtKB-SubCell"/>
</dbReference>
<feature type="transmembrane region" description="Helical" evidence="6">
    <location>
        <begin position="187"/>
        <end position="209"/>
    </location>
</feature>
<feature type="transmembrane region" description="Helical" evidence="6">
    <location>
        <begin position="445"/>
        <end position="466"/>
    </location>
</feature>
<dbReference type="InterPro" id="IPR011701">
    <property type="entry name" value="MFS"/>
</dbReference>
<feature type="transmembrane region" description="Helical" evidence="6">
    <location>
        <begin position="357"/>
        <end position="374"/>
    </location>
</feature>
<feature type="transmembrane region" description="Helical" evidence="6">
    <location>
        <begin position="94"/>
        <end position="112"/>
    </location>
</feature>
<keyword evidence="8" id="KW-1185">Reference proteome</keyword>